<dbReference type="AlphaFoldDB" id="A0A6C0CYT3"/>
<reference evidence="1" key="1">
    <citation type="journal article" date="2020" name="Nature">
        <title>Giant virus diversity and host interactions through global metagenomics.</title>
        <authorList>
            <person name="Schulz F."/>
            <person name="Roux S."/>
            <person name="Paez-Espino D."/>
            <person name="Jungbluth S."/>
            <person name="Walsh D.A."/>
            <person name="Denef V.J."/>
            <person name="McMahon K.D."/>
            <person name="Konstantinidis K.T."/>
            <person name="Eloe-Fadrosh E.A."/>
            <person name="Kyrpides N.C."/>
            <person name="Woyke T."/>
        </authorList>
    </citation>
    <scope>NUCLEOTIDE SEQUENCE</scope>
    <source>
        <strain evidence="1">GVMAG-M-3300023110-24</strain>
    </source>
</reference>
<name>A0A6C0CYT3_9ZZZZ</name>
<evidence type="ECO:0000313" key="1">
    <source>
        <dbReference type="EMBL" id="QHT09427.1"/>
    </source>
</evidence>
<accession>A0A6C0CYT3</accession>
<dbReference type="EMBL" id="MN739511">
    <property type="protein sequence ID" value="QHT09427.1"/>
    <property type="molecule type" value="Genomic_DNA"/>
</dbReference>
<sequence>MSDYDCSACEWKANFNELQCINKEKDKRCDPRCYKFTSNYINQEYYEDVYNKIFESLTSGNLSDEEYNKINTTLNSDSYRNSDIYNASFILSDMKAVNYMNDENSPDIIDTNNGSCTQDNLNEFLNDNLTNYSDPDDGNTIIVNDFLKLPKIDRDQLRTIFENKYKNPNGEISINTDFDRTGYYKELVPDDTNKYGSQWPCKDINNASITSNLSNVYLSKYDTICNPNKKFPRESLITDIINMNCSNVDSSSYADKSKACDQLKNKNTYNEKIKIIRNNTFQAINGLENYINNSEDNTRITEEEAQLYFRNNSLFGDDDDNRLPKLSEQDKLYMPNVKYSDYQSLSDILSDKYRFRNCIDEILYTGENDEQMINFIKKNGLENYKKKHFDYIEKKLDRLISLRPYDLEACLQLINNIDKYICRGMMSTSVFNIVAMIINLFGIKTDIYNIDKDSKEYDNLKILLDIIIPKIPILIKRLIELSKYFEYNYCNGVSTTTTLVLDEIYNNMLSKQIDIEYKLFDNYEFGITFFDDFTKNIYGKIVLLIFVSFFISKLL</sequence>
<proteinExistence type="predicted"/>
<organism evidence="1">
    <name type="scientific">viral metagenome</name>
    <dbReference type="NCBI Taxonomy" id="1070528"/>
    <lineage>
        <taxon>unclassified sequences</taxon>
        <taxon>metagenomes</taxon>
        <taxon>organismal metagenomes</taxon>
    </lineage>
</organism>
<protein>
    <submittedName>
        <fullName evidence="1">Uncharacterized protein</fullName>
    </submittedName>
</protein>